<feature type="compositionally biased region" description="Pro residues" evidence="1">
    <location>
        <begin position="303"/>
        <end position="315"/>
    </location>
</feature>
<keyword evidence="4" id="KW-1185">Reference proteome</keyword>
<accession>B2IF43</accession>
<keyword evidence="2" id="KW-0472">Membrane</keyword>
<dbReference type="HOGENOM" id="CLU_049149_0_0_5"/>
<sequence length="360" mass="39082">MNEQFFESKTLMYAVALITFLIAVVLILLIFRLAFGRKLRMPGGRTRQQRLGLVEAFDLDRQRQLLIVRRDNTEHLIMIGGPNDLLIEAEIIRGDGRLRDKETREPAGIPGQNLTGIPWPSPGVAPTPIQPFTEPPLVPEPVRMEPVAAEKPLPRTEPVYRPTPAPERFAPVEGPAQAPQEPFPVSRREAERSLAAQSAPPVPPRPTPAQPLPRTPAYPMPPKRPLPPLGTLGNRPTPTREQTAPGSPAAGPAAAFPRAPITTPFLRPLPQRQGSTEATREEPTAPSFAPETAVPQPQAEQVQPPPPPTPEPTPIPVMAEEPVATPPSEPNLASEAKIAESVDSLEEEMAKLLGRSSTDS</sequence>
<dbReference type="RefSeq" id="WP_012384964.1">
    <property type="nucleotide sequence ID" value="NC_010581.1"/>
</dbReference>
<evidence type="ECO:0000256" key="2">
    <source>
        <dbReference type="SAM" id="Phobius"/>
    </source>
</evidence>
<name>B2IF43_BEII9</name>
<gene>
    <name evidence="3" type="ordered locus">Bind_1985</name>
</gene>
<feature type="compositionally biased region" description="Low complexity" evidence="1">
    <location>
        <begin position="244"/>
        <end position="260"/>
    </location>
</feature>
<protein>
    <recommendedName>
        <fullName evidence="5">CheA signal transduction histidine kinase</fullName>
    </recommendedName>
</protein>
<dbReference type="KEGG" id="bid:Bind_1985"/>
<feature type="region of interest" description="Disordered" evidence="1">
    <location>
        <begin position="147"/>
        <end position="335"/>
    </location>
</feature>
<dbReference type="AlphaFoldDB" id="B2IF43"/>
<feature type="region of interest" description="Disordered" evidence="1">
    <location>
        <begin position="101"/>
        <end position="120"/>
    </location>
</feature>
<reference evidence="3 4" key="2">
    <citation type="journal article" date="2010" name="J. Bacteriol.">
        <title>Complete genome sequence of Beijerinckia indica subsp. indica.</title>
        <authorList>
            <person name="Tamas I."/>
            <person name="Dedysh S.N."/>
            <person name="Liesack W."/>
            <person name="Stott M.B."/>
            <person name="Alam M."/>
            <person name="Murrell J.C."/>
            <person name="Dunfield P.F."/>
        </authorList>
    </citation>
    <scope>NUCLEOTIDE SEQUENCE [LARGE SCALE GENOMIC DNA]</scope>
    <source>
        <strain evidence="4">ATCC 9039 / DSM 1715 / NCIMB 8712</strain>
    </source>
</reference>
<feature type="transmembrane region" description="Helical" evidence="2">
    <location>
        <begin position="12"/>
        <end position="35"/>
    </location>
</feature>
<feature type="compositionally biased region" description="Low complexity" evidence="1">
    <location>
        <begin position="293"/>
        <end position="302"/>
    </location>
</feature>
<dbReference type="STRING" id="395963.Bind_1985"/>
<proteinExistence type="predicted"/>
<evidence type="ECO:0000313" key="4">
    <source>
        <dbReference type="Proteomes" id="UP000001695"/>
    </source>
</evidence>
<keyword evidence="2" id="KW-0812">Transmembrane</keyword>
<organism evidence="3 4">
    <name type="scientific">Beijerinckia indica subsp. indica (strain ATCC 9039 / DSM 1715 / NCIMB 8712)</name>
    <dbReference type="NCBI Taxonomy" id="395963"/>
    <lineage>
        <taxon>Bacteria</taxon>
        <taxon>Pseudomonadati</taxon>
        <taxon>Pseudomonadota</taxon>
        <taxon>Alphaproteobacteria</taxon>
        <taxon>Hyphomicrobiales</taxon>
        <taxon>Beijerinckiaceae</taxon>
        <taxon>Beijerinckia</taxon>
    </lineage>
</organism>
<evidence type="ECO:0000313" key="3">
    <source>
        <dbReference type="EMBL" id="ACB95608.1"/>
    </source>
</evidence>
<evidence type="ECO:0000256" key="1">
    <source>
        <dbReference type="SAM" id="MobiDB-lite"/>
    </source>
</evidence>
<dbReference type="EMBL" id="CP001016">
    <property type="protein sequence ID" value="ACB95608.1"/>
    <property type="molecule type" value="Genomic_DNA"/>
</dbReference>
<keyword evidence="2" id="KW-1133">Transmembrane helix</keyword>
<dbReference type="eggNOG" id="COG3115">
    <property type="taxonomic scope" value="Bacteria"/>
</dbReference>
<dbReference type="Proteomes" id="UP000001695">
    <property type="component" value="Chromosome"/>
</dbReference>
<reference evidence="4" key="1">
    <citation type="submission" date="2008-03" db="EMBL/GenBank/DDBJ databases">
        <title>Complete sequence of chromosome of Beijerinckia indica subsp. indica ATCC 9039.</title>
        <authorList>
            <consortium name="US DOE Joint Genome Institute"/>
            <person name="Copeland A."/>
            <person name="Lucas S."/>
            <person name="Lapidus A."/>
            <person name="Glavina del Rio T."/>
            <person name="Dalin E."/>
            <person name="Tice H."/>
            <person name="Bruce D."/>
            <person name="Goodwin L."/>
            <person name="Pitluck S."/>
            <person name="LaButti K."/>
            <person name="Schmutz J."/>
            <person name="Larimer F."/>
            <person name="Land M."/>
            <person name="Hauser L."/>
            <person name="Kyrpides N."/>
            <person name="Mikhailova N."/>
            <person name="Dunfield P.F."/>
            <person name="Dedysh S.N."/>
            <person name="Liesack W."/>
            <person name="Saw J.H."/>
            <person name="Alam M."/>
            <person name="Chen Y."/>
            <person name="Murrell J.C."/>
            <person name="Richardson P."/>
        </authorList>
    </citation>
    <scope>NUCLEOTIDE SEQUENCE [LARGE SCALE GENOMIC DNA]</scope>
    <source>
        <strain evidence="4">ATCC 9039 / DSM 1715 / NCIMB 8712</strain>
    </source>
</reference>
<evidence type="ECO:0008006" key="5">
    <source>
        <dbReference type="Google" id="ProtNLM"/>
    </source>
</evidence>
<feature type="compositionally biased region" description="Pro residues" evidence="1">
    <location>
        <begin position="200"/>
        <end position="228"/>
    </location>
</feature>